<evidence type="ECO:0000256" key="1">
    <source>
        <dbReference type="SAM" id="Phobius"/>
    </source>
</evidence>
<comment type="caution">
    <text evidence="2">The sequence shown here is derived from an EMBL/GenBank/DDBJ whole genome shotgun (WGS) entry which is preliminary data.</text>
</comment>
<protein>
    <submittedName>
        <fullName evidence="2">Uncharacterized protein</fullName>
    </submittedName>
</protein>
<dbReference type="STRING" id="1617427.UZ20_WS6002000157"/>
<keyword evidence="1" id="KW-0812">Transmembrane</keyword>
<feature type="transmembrane region" description="Helical" evidence="1">
    <location>
        <begin position="42"/>
        <end position="61"/>
    </location>
</feature>
<evidence type="ECO:0000313" key="3">
    <source>
        <dbReference type="Proteomes" id="UP000070449"/>
    </source>
</evidence>
<keyword evidence="1" id="KW-1133">Transmembrane helix</keyword>
<accession>A0A136KK98</accession>
<proteinExistence type="predicted"/>
<dbReference type="Proteomes" id="UP000070449">
    <property type="component" value="Unassembled WGS sequence"/>
</dbReference>
<reference evidence="2 3" key="1">
    <citation type="submission" date="2015-02" db="EMBL/GenBank/DDBJ databases">
        <title>Improved understanding of the partial-nitritation anammox process through 23 genomes representing the majority of the microbial community.</title>
        <authorList>
            <person name="Speth D.R."/>
            <person name="In T Zandt M."/>
            <person name="Guerrero Cruz S."/>
            <person name="Jetten M.S."/>
            <person name="Dutilh B.E."/>
        </authorList>
    </citation>
    <scope>NUCLEOTIDE SEQUENCE [LARGE SCALE GENOMIC DNA]</scope>
    <source>
        <strain evidence="2">OLB21</strain>
    </source>
</reference>
<evidence type="ECO:0000313" key="2">
    <source>
        <dbReference type="EMBL" id="KXK09852.1"/>
    </source>
</evidence>
<organism evidence="2 3">
    <name type="scientific">candidate division WS6 bacterium OLB21</name>
    <dbReference type="NCBI Taxonomy" id="1617427"/>
    <lineage>
        <taxon>Bacteria</taxon>
        <taxon>Candidatus Dojkabacteria</taxon>
    </lineage>
</organism>
<dbReference type="AlphaFoldDB" id="A0A136KK98"/>
<keyword evidence="1" id="KW-0472">Membrane</keyword>
<gene>
    <name evidence="2" type="ORF">UZ20_WS6002000157</name>
</gene>
<name>A0A136KK98_9BACT</name>
<sequence>MNKADKYIEDMLRQKDIPAEELSNIEKRAFASFNKKRPFLEIPSYLFFGFACLFFVINLFSDPGTISTSQKEIGLTITQIDELIIEDFQESEIFNQMDADILFLESV</sequence>
<dbReference type="EMBL" id="JYPD01000011">
    <property type="protein sequence ID" value="KXK09852.1"/>
    <property type="molecule type" value="Genomic_DNA"/>
</dbReference>